<accession>A0A1I7WQN3</accession>
<evidence type="ECO:0000256" key="1">
    <source>
        <dbReference type="SAM" id="Phobius"/>
    </source>
</evidence>
<feature type="transmembrane region" description="Helical" evidence="1">
    <location>
        <begin position="64"/>
        <end position="89"/>
    </location>
</feature>
<keyword evidence="2" id="KW-1185">Reference proteome</keyword>
<protein>
    <submittedName>
        <fullName evidence="3">Transmembrane protein</fullName>
    </submittedName>
</protein>
<keyword evidence="1" id="KW-0812">Transmembrane</keyword>
<dbReference type="AlphaFoldDB" id="A0A1I7WQN3"/>
<organism evidence="2 3">
    <name type="scientific">Heterorhabditis bacteriophora</name>
    <name type="common">Entomopathogenic nematode worm</name>
    <dbReference type="NCBI Taxonomy" id="37862"/>
    <lineage>
        <taxon>Eukaryota</taxon>
        <taxon>Metazoa</taxon>
        <taxon>Ecdysozoa</taxon>
        <taxon>Nematoda</taxon>
        <taxon>Chromadorea</taxon>
        <taxon>Rhabditida</taxon>
        <taxon>Rhabditina</taxon>
        <taxon>Rhabditomorpha</taxon>
        <taxon>Strongyloidea</taxon>
        <taxon>Heterorhabditidae</taxon>
        <taxon>Heterorhabditis</taxon>
    </lineage>
</organism>
<reference evidence="3" key="1">
    <citation type="submission" date="2016-11" db="UniProtKB">
        <authorList>
            <consortium name="WormBaseParasite"/>
        </authorList>
    </citation>
    <scope>IDENTIFICATION</scope>
</reference>
<sequence>MRVSAYLFGVFVDGVGTERELAGNLQIDDFHISYQLGFLVSVFLDSVVMWSLMILKPDIVAHPILLQVSYSCFYLCLSYGVELLGYHYYAKGVYFTFLSMYFVIFFVHSFFIFGYVDCIDFLFLIVTCGKQTMYDKTPKILILKQYGNLSSQAIQSLLILRNPKETLLIKNHNGVYGLQILQRLQVENHLGALNIPHKIL</sequence>
<dbReference type="Proteomes" id="UP000095283">
    <property type="component" value="Unplaced"/>
</dbReference>
<evidence type="ECO:0000313" key="2">
    <source>
        <dbReference type="Proteomes" id="UP000095283"/>
    </source>
</evidence>
<name>A0A1I7WQN3_HETBA</name>
<evidence type="ECO:0000313" key="3">
    <source>
        <dbReference type="WBParaSite" id="Hba_07403"/>
    </source>
</evidence>
<proteinExistence type="predicted"/>
<feature type="transmembrane region" description="Helical" evidence="1">
    <location>
        <begin position="32"/>
        <end position="52"/>
    </location>
</feature>
<keyword evidence="1" id="KW-0472">Membrane</keyword>
<feature type="transmembrane region" description="Helical" evidence="1">
    <location>
        <begin position="101"/>
        <end position="126"/>
    </location>
</feature>
<dbReference type="WBParaSite" id="Hba_07403">
    <property type="protein sequence ID" value="Hba_07403"/>
    <property type="gene ID" value="Hba_07403"/>
</dbReference>
<keyword evidence="1" id="KW-1133">Transmembrane helix</keyword>